<sequence length="645" mass="69548">MKRIFMRLRAACPPASLLAMVALAGCAGPVSVRQVSLVQGYRATSRSALLGHAPGNSTLVVLRRNGLLPQWRAHPDRAIAALRAQARTGAIDPDDMADTLFALAELSYRQGLRHHNAADFLSAALYAYAYLQPGQAGGPSPYDERFRQACDLYNLGLSAAFPNGVGAGVQRRALPYGTIELGFDPAQLRWHGRVLDGMRPTATLAVSGMPNVYRTPGLGEALTALARPAPDTARPPAPDSPEGGGSFSISDQIRVPASLLLEMDNPRAQVLGDSPHGRLVLRVMDQDPATRIGDATVPAAYDQTAARALSLRETALWTKEYRGFLDGTTFDGTRPRLVAMTPHRRGNMPVVFIHGTASSPYRWAGMVNDLLEDPRIREHFDFWFFSYATSSPIPYSAWQLRRAITQAVNSLGGVRADPALGRITLVGHSQGGLLARMLVINPGDRLWNGTASHPLSAFHLRPDARRFIHETMFPTPMPEIQRVVFIATPQHGSYFAAASVMQLVGRMASLPLRVSETARELMTGAGDSTHLAGRVSRLGSVYAMSPRSSFMRTLPTIPIVAGVHTHSIIPVCGNGEPLSRADDGVVSYASAHIPGVDSELVVRHSEHSTQSNPFTIAEVRRILLLQLAQGVAAPAVPTSPVASLR</sequence>
<dbReference type="EMBL" id="QUWV01000122">
    <property type="protein sequence ID" value="RFD19183.1"/>
    <property type="molecule type" value="Genomic_DNA"/>
</dbReference>
<dbReference type="AlphaFoldDB" id="A0A371YY92"/>
<keyword evidence="5" id="KW-1185">Reference proteome</keyword>
<keyword evidence="4" id="KW-0378">Hydrolase</keyword>
<accession>A0A371YY92</accession>
<dbReference type="Proteomes" id="UP000262371">
    <property type="component" value="Unassembled WGS sequence"/>
</dbReference>
<evidence type="ECO:0000259" key="3">
    <source>
        <dbReference type="Pfam" id="PF12697"/>
    </source>
</evidence>
<name>A0A371YY92_9PROT</name>
<reference evidence="4 5" key="1">
    <citation type="submission" date="2018-08" db="EMBL/GenBank/DDBJ databases">
        <title>Komagataeibacter sp. AV 382.</title>
        <authorList>
            <person name="Skraban J."/>
            <person name="Trcek J."/>
        </authorList>
    </citation>
    <scope>NUCLEOTIDE SEQUENCE [LARGE SCALE GENOMIC DNA]</scope>
    <source>
        <strain evidence="4 5">AV 382</strain>
    </source>
</reference>
<dbReference type="InterPro" id="IPR000073">
    <property type="entry name" value="AB_hydrolase_1"/>
</dbReference>
<keyword evidence="2" id="KW-0732">Signal</keyword>
<feature type="domain" description="AB hydrolase-1" evidence="3">
    <location>
        <begin position="350"/>
        <end position="470"/>
    </location>
</feature>
<organism evidence="4 5">
    <name type="scientific">Komagataeibacter melaceti</name>
    <dbReference type="NCBI Taxonomy" id="2766577"/>
    <lineage>
        <taxon>Bacteria</taxon>
        <taxon>Pseudomonadati</taxon>
        <taxon>Pseudomonadota</taxon>
        <taxon>Alphaproteobacteria</taxon>
        <taxon>Acetobacterales</taxon>
        <taxon>Acetobacteraceae</taxon>
        <taxon>Komagataeibacter</taxon>
    </lineage>
</organism>
<evidence type="ECO:0000256" key="1">
    <source>
        <dbReference type="SAM" id="MobiDB-lite"/>
    </source>
</evidence>
<dbReference type="Gene3D" id="3.40.50.1820">
    <property type="entry name" value="alpha/beta hydrolase"/>
    <property type="match status" value="1"/>
</dbReference>
<evidence type="ECO:0000313" key="4">
    <source>
        <dbReference type="EMBL" id="RFD19183.1"/>
    </source>
</evidence>
<dbReference type="RefSeq" id="WP_116703703.1">
    <property type="nucleotide sequence ID" value="NZ_QUWV01000122.1"/>
</dbReference>
<evidence type="ECO:0000256" key="2">
    <source>
        <dbReference type="SAM" id="SignalP"/>
    </source>
</evidence>
<feature type="signal peptide" evidence="2">
    <location>
        <begin position="1"/>
        <end position="24"/>
    </location>
</feature>
<dbReference type="GO" id="GO:0016787">
    <property type="term" value="F:hydrolase activity"/>
    <property type="evidence" value="ECO:0007669"/>
    <property type="project" value="UniProtKB-KW"/>
</dbReference>
<dbReference type="InterPro" id="IPR029058">
    <property type="entry name" value="AB_hydrolase_fold"/>
</dbReference>
<evidence type="ECO:0000313" key="5">
    <source>
        <dbReference type="Proteomes" id="UP000262371"/>
    </source>
</evidence>
<proteinExistence type="predicted"/>
<dbReference type="Pfam" id="PF12697">
    <property type="entry name" value="Abhydrolase_6"/>
    <property type="match status" value="1"/>
</dbReference>
<dbReference type="OrthoDB" id="869379at2"/>
<comment type="caution">
    <text evidence="4">The sequence shown here is derived from an EMBL/GenBank/DDBJ whole genome shotgun (WGS) entry which is preliminary data.</text>
</comment>
<gene>
    <name evidence="4" type="ORF">DY926_12710</name>
</gene>
<feature type="region of interest" description="Disordered" evidence="1">
    <location>
        <begin position="228"/>
        <end position="249"/>
    </location>
</feature>
<protein>
    <submittedName>
        <fullName evidence="4">Alpha/beta fold hydrolase</fullName>
    </submittedName>
</protein>
<feature type="chain" id="PRO_5016648751" evidence="2">
    <location>
        <begin position="25"/>
        <end position="645"/>
    </location>
</feature>
<dbReference type="PROSITE" id="PS51257">
    <property type="entry name" value="PROKAR_LIPOPROTEIN"/>
    <property type="match status" value="1"/>
</dbReference>
<dbReference type="SUPFAM" id="SSF53474">
    <property type="entry name" value="alpha/beta-Hydrolases"/>
    <property type="match status" value="1"/>
</dbReference>